<accession>A0AAC9BNU7</accession>
<evidence type="ECO:0000313" key="2">
    <source>
        <dbReference type="Proteomes" id="UP000077927"/>
    </source>
</evidence>
<reference evidence="1 2" key="1">
    <citation type="submission" date="2015-09" db="EMBL/GenBank/DDBJ databases">
        <authorList>
            <person name="Xu Y."/>
            <person name="Nagy A."/>
            <person name="Liu N.T."/>
            <person name="Nou X."/>
        </authorList>
    </citation>
    <scope>NUCLEOTIDE SEQUENCE [LARGE SCALE GENOMIC DNA]</scope>
    <source>
        <strain evidence="1 2">FC1138</strain>
    </source>
</reference>
<dbReference type="KEGG" id="rin:ACS15_5219"/>
<dbReference type="Proteomes" id="UP000077927">
    <property type="component" value="Chromosome 2"/>
</dbReference>
<organism evidence="1 2">
    <name type="scientific">Ralstonia insidiosa</name>
    <dbReference type="NCBI Taxonomy" id="190721"/>
    <lineage>
        <taxon>Bacteria</taxon>
        <taxon>Pseudomonadati</taxon>
        <taxon>Pseudomonadota</taxon>
        <taxon>Betaproteobacteria</taxon>
        <taxon>Burkholderiales</taxon>
        <taxon>Burkholderiaceae</taxon>
        <taxon>Ralstonia</taxon>
    </lineage>
</organism>
<proteinExistence type="predicted"/>
<evidence type="ECO:0000313" key="1">
    <source>
        <dbReference type="EMBL" id="ANH76789.1"/>
    </source>
</evidence>
<sequence length="43" mass="5100">MHPLLAFFVRVRCALNVSILSYYANERAHRKYAVQRYAQLAQM</sequence>
<dbReference type="AlphaFoldDB" id="A0AAC9BNU7"/>
<name>A0AAC9BNU7_9RALS</name>
<dbReference type="EMBL" id="CP012606">
    <property type="protein sequence ID" value="ANH76789.1"/>
    <property type="molecule type" value="Genomic_DNA"/>
</dbReference>
<gene>
    <name evidence="1" type="ORF">ACS15_5219</name>
</gene>
<protein>
    <submittedName>
        <fullName evidence="1">Uncharacterized protein</fullName>
    </submittedName>
</protein>